<feature type="signal peptide" evidence="2">
    <location>
        <begin position="1"/>
        <end position="16"/>
    </location>
</feature>
<reference evidence="3 4" key="1">
    <citation type="journal article" date="2015" name="Genome Biol. Evol.">
        <title>Phylogenomic analyses indicate that early fungi evolved digesting cell walls of algal ancestors of land plants.</title>
        <authorList>
            <person name="Chang Y."/>
            <person name="Wang S."/>
            <person name="Sekimoto S."/>
            <person name="Aerts A.L."/>
            <person name="Choi C."/>
            <person name="Clum A."/>
            <person name="LaButti K.M."/>
            <person name="Lindquist E.A."/>
            <person name="Yee Ngan C."/>
            <person name="Ohm R.A."/>
            <person name="Salamov A.A."/>
            <person name="Grigoriev I.V."/>
            <person name="Spatafora J.W."/>
            <person name="Berbee M.L."/>
        </authorList>
    </citation>
    <scope>NUCLEOTIDE SEQUENCE [LARGE SCALE GENOMIC DNA]</scope>
    <source>
        <strain evidence="3 4">NRRL 28638</strain>
    </source>
</reference>
<name>A0A137NWI5_CONC2</name>
<proteinExistence type="predicted"/>
<sequence>MKLNHSLLFYVTCILSAPQDEVQLPGCITKTECKLLDTFEKFRFDPNVIKCNELKNNEDSFKCAYKVMGYKENQAEVLFKLVPAFEKCSASSIPQTKACLSKCSDNQSCKESCELIRGETDLDCFAKQYDIKDFDAKKAAKCSSECDKDTVAEIIDCDMKCKEPIYKKFESSTKDSKLTSSANRSNTKSLTGLFGIIFVPILFSIIL</sequence>
<evidence type="ECO:0000313" key="4">
    <source>
        <dbReference type="Proteomes" id="UP000070444"/>
    </source>
</evidence>
<dbReference type="EMBL" id="KQ964653">
    <property type="protein sequence ID" value="KXN67195.1"/>
    <property type="molecule type" value="Genomic_DNA"/>
</dbReference>
<feature type="chain" id="PRO_5007294201" description="Extracellular membrane protein CFEM domain-containing protein" evidence="2">
    <location>
        <begin position="17"/>
        <end position="207"/>
    </location>
</feature>
<keyword evidence="2" id="KW-0732">Signal</keyword>
<evidence type="ECO:0008006" key="5">
    <source>
        <dbReference type="Google" id="ProtNLM"/>
    </source>
</evidence>
<keyword evidence="1" id="KW-0472">Membrane</keyword>
<accession>A0A137NWI5</accession>
<keyword evidence="4" id="KW-1185">Reference proteome</keyword>
<organism evidence="3 4">
    <name type="scientific">Conidiobolus coronatus (strain ATCC 28846 / CBS 209.66 / NRRL 28638)</name>
    <name type="common">Delacroixia coronata</name>
    <dbReference type="NCBI Taxonomy" id="796925"/>
    <lineage>
        <taxon>Eukaryota</taxon>
        <taxon>Fungi</taxon>
        <taxon>Fungi incertae sedis</taxon>
        <taxon>Zoopagomycota</taxon>
        <taxon>Entomophthoromycotina</taxon>
        <taxon>Entomophthoromycetes</taxon>
        <taxon>Entomophthorales</taxon>
        <taxon>Ancylistaceae</taxon>
        <taxon>Conidiobolus</taxon>
    </lineage>
</organism>
<dbReference type="AlphaFoldDB" id="A0A137NWI5"/>
<evidence type="ECO:0000313" key="3">
    <source>
        <dbReference type="EMBL" id="KXN67195.1"/>
    </source>
</evidence>
<keyword evidence="1" id="KW-1133">Transmembrane helix</keyword>
<feature type="transmembrane region" description="Helical" evidence="1">
    <location>
        <begin position="189"/>
        <end position="206"/>
    </location>
</feature>
<dbReference type="Proteomes" id="UP000070444">
    <property type="component" value="Unassembled WGS sequence"/>
</dbReference>
<evidence type="ECO:0000256" key="2">
    <source>
        <dbReference type="SAM" id="SignalP"/>
    </source>
</evidence>
<protein>
    <recommendedName>
        <fullName evidence="5">Extracellular membrane protein CFEM domain-containing protein</fullName>
    </recommendedName>
</protein>
<evidence type="ECO:0000256" key="1">
    <source>
        <dbReference type="SAM" id="Phobius"/>
    </source>
</evidence>
<gene>
    <name evidence="3" type="ORF">CONCODRAFT_10793</name>
</gene>
<keyword evidence="1" id="KW-0812">Transmembrane</keyword>